<dbReference type="HAMAP" id="MF_00057">
    <property type="entry name" value="KdsB"/>
    <property type="match status" value="1"/>
</dbReference>
<comment type="function">
    <text evidence="5">Activates KDO (a required 8-carbon sugar) for incorporation into bacterial lipopolysaccharide in Gram-negative bacteria.</text>
</comment>
<dbReference type="InterPro" id="IPR004528">
    <property type="entry name" value="KdsB"/>
</dbReference>
<dbReference type="Pfam" id="PF02348">
    <property type="entry name" value="CTP_transf_3"/>
    <property type="match status" value="1"/>
</dbReference>
<accession>A0A8J2Z2Q4</accession>
<keyword evidence="5" id="KW-0963">Cytoplasm</keyword>
<sequence length="254" mass="28615">MSKRHIIIPARLQSSRLANKLLLDLAGKPIIEHVYERALQCGFEQVVIATDSEEIQTIAHSFGATVCMTAVDHQSGTDRLAEAVQKLAIADEDIVVNIQGDEPLIPMENVIQAADLLVDRSQAVMATLCERITDENEVHDPNCVKVVFNREQYALYFSRAPIPWQRGVFDQGEIKMGNHYRHIGLYAYRAGFLKVYAQMEKSPLEQIESLEQLRVLWHNQKIAIAEAKASTPPGIDTQADLDKVRKIYDSFCAR</sequence>
<dbReference type="EC" id="2.7.7.38" evidence="5"/>
<dbReference type="EMBL" id="BMJS01000002">
    <property type="protein sequence ID" value="GGF89882.1"/>
    <property type="molecule type" value="Genomic_DNA"/>
</dbReference>
<dbReference type="UniPathway" id="UPA00358">
    <property type="reaction ID" value="UER00476"/>
</dbReference>
<dbReference type="CDD" id="cd02517">
    <property type="entry name" value="CMP-KDO-Synthetase"/>
    <property type="match status" value="1"/>
</dbReference>
<dbReference type="GO" id="GO:0009103">
    <property type="term" value="P:lipopolysaccharide biosynthetic process"/>
    <property type="evidence" value="ECO:0007669"/>
    <property type="project" value="UniProtKB-UniRule"/>
</dbReference>
<proteinExistence type="inferred from homology"/>
<dbReference type="GO" id="GO:0005829">
    <property type="term" value="C:cytosol"/>
    <property type="evidence" value="ECO:0007669"/>
    <property type="project" value="TreeGrafter"/>
</dbReference>
<evidence type="ECO:0000256" key="5">
    <source>
        <dbReference type="HAMAP-Rule" id="MF_00057"/>
    </source>
</evidence>
<dbReference type="Gene3D" id="3.90.550.10">
    <property type="entry name" value="Spore Coat Polysaccharide Biosynthesis Protein SpsA, Chain A"/>
    <property type="match status" value="1"/>
</dbReference>
<comment type="similarity">
    <text evidence="5">Belongs to the KdsB family.</text>
</comment>
<keyword evidence="4 5" id="KW-0448">Lipopolysaccharide biosynthesis</keyword>
<evidence type="ECO:0000313" key="6">
    <source>
        <dbReference type="EMBL" id="GGF89882.1"/>
    </source>
</evidence>
<dbReference type="GO" id="GO:0008690">
    <property type="term" value="F:3-deoxy-manno-octulosonate cytidylyltransferase activity"/>
    <property type="evidence" value="ECO:0007669"/>
    <property type="project" value="UniProtKB-UniRule"/>
</dbReference>
<gene>
    <name evidence="5 6" type="primary">kdsB</name>
    <name evidence="6" type="ORF">GCM10010995_04040</name>
</gene>
<dbReference type="Proteomes" id="UP000636949">
    <property type="component" value="Unassembled WGS sequence"/>
</dbReference>
<evidence type="ECO:0000256" key="4">
    <source>
        <dbReference type="ARBA" id="ARBA00022985"/>
    </source>
</evidence>
<comment type="caution">
    <text evidence="6">The sequence shown here is derived from an EMBL/GenBank/DDBJ whole genome shotgun (WGS) entry which is preliminary data.</text>
</comment>
<dbReference type="NCBIfam" id="TIGR00466">
    <property type="entry name" value="kdsB"/>
    <property type="match status" value="1"/>
</dbReference>
<dbReference type="PANTHER" id="PTHR42866">
    <property type="entry name" value="3-DEOXY-MANNO-OCTULOSONATE CYTIDYLYLTRANSFERASE"/>
    <property type="match status" value="1"/>
</dbReference>
<comment type="catalytic activity">
    <reaction evidence="5">
        <text>3-deoxy-alpha-D-manno-oct-2-ulosonate + CTP = CMP-3-deoxy-beta-D-manno-octulosonate + diphosphate</text>
        <dbReference type="Rhea" id="RHEA:23448"/>
        <dbReference type="ChEBI" id="CHEBI:33019"/>
        <dbReference type="ChEBI" id="CHEBI:37563"/>
        <dbReference type="ChEBI" id="CHEBI:85986"/>
        <dbReference type="ChEBI" id="CHEBI:85987"/>
        <dbReference type="EC" id="2.7.7.38"/>
    </reaction>
</comment>
<keyword evidence="2 5" id="KW-0808">Transferase</keyword>
<reference evidence="6" key="2">
    <citation type="submission" date="2020-09" db="EMBL/GenBank/DDBJ databases">
        <authorList>
            <person name="Sun Q."/>
            <person name="Zhou Y."/>
        </authorList>
    </citation>
    <scope>NUCLEOTIDE SEQUENCE</scope>
    <source>
        <strain evidence="6">CGMCC 1.15758</strain>
    </source>
</reference>
<dbReference type="GO" id="GO:0016020">
    <property type="term" value="C:membrane"/>
    <property type="evidence" value="ECO:0007669"/>
    <property type="project" value="UniProtKB-SubCell"/>
</dbReference>
<dbReference type="GO" id="GO:0033468">
    <property type="term" value="P:CMP-keto-3-deoxy-D-manno-octulosonic acid biosynthetic process"/>
    <property type="evidence" value="ECO:0007669"/>
    <property type="project" value="UniProtKB-UniRule"/>
</dbReference>
<evidence type="ECO:0000256" key="1">
    <source>
        <dbReference type="ARBA" id="ARBA00004370"/>
    </source>
</evidence>
<dbReference type="InterPro" id="IPR003329">
    <property type="entry name" value="Cytidylyl_trans"/>
</dbReference>
<dbReference type="OrthoDB" id="9815559at2"/>
<evidence type="ECO:0000313" key="7">
    <source>
        <dbReference type="Proteomes" id="UP000636949"/>
    </source>
</evidence>
<dbReference type="RefSeq" id="WP_117001502.1">
    <property type="nucleotide sequence ID" value="NZ_BMJS01000002.1"/>
</dbReference>
<comment type="pathway">
    <text evidence="5">Nucleotide-sugar biosynthesis; CMP-3-deoxy-D-manno-octulosonate biosynthesis; CMP-3-deoxy-D-manno-octulosonate from 3-deoxy-D-manno-octulosonate and CTP: step 1/1.</text>
</comment>
<dbReference type="NCBIfam" id="NF003950">
    <property type="entry name" value="PRK05450.1-3"/>
    <property type="match status" value="1"/>
</dbReference>
<evidence type="ECO:0000256" key="3">
    <source>
        <dbReference type="ARBA" id="ARBA00022695"/>
    </source>
</evidence>
<comment type="subcellular location">
    <subcellularLocation>
        <location evidence="5">Cytoplasm</location>
    </subcellularLocation>
    <subcellularLocation>
        <location evidence="1">Membrane</location>
    </subcellularLocation>
</comment>
<evidence type="ECO:0000256" key="2">
    <source>
        <dbReference type="ARBA" id="ARBA00022679"/>
    </source>
</evidence>
<reference evidence="6" key="1">
    <citation type="journal article" date="2014" name="Int. J. Syst. Evol. Microbiol.">
        <title>Complete genome sequence of Corynebacterium casei LMG S-19264T (=DSM 44701T), isolated from a smear-ripened cheese.</title>
        <authorList>
            <consortium name="US DOE Joint Genome Institute (JGI-PGF)"/>
            <person name="Walter F."/>
            <person name="Albersmeier A."/>
            <person name="Kalinowski J."/>
            <person name="Ruckert C."/>
        </authorList>
    </citation>
    <scope>NUCLEOTIDE SEQUENCE</scope>
    <source>
        <strain evidence="6">CGMCC 1.15758</strain>
    </source>
</reference>
<dbReference type="FunFam" id="3.90.550.10:FF:000011">
    <property type="entry name" value="3-deoxy-manno-octulosonate cytidylyltransferase"/>
    <property type="match status" value="1"/>
</dbReference>
<dbReference type="NCBIfam" id="NF003952">
    <property type="entry name" value="PRK05450.1-5"/>
    <property type="match status" value="1"/>
</dbReference>
<protein>
    <recommendedName>
        <fullName evidence="5">3-deoxy-manno-octulosonate cytidylyltransferase</fullName>
        <ecNumber evidence="5">2.7.7.38</ecNumber>
    </recommendedName>
    <alternativeName>
        <fullName evidence="5">CMP-2-keto-3-deoxyoctulosonic acid synthase</fullName>
        <shortName evidence="5">CKS</shortName>
        <shortName evidence="5">CMP-KDO synthase</shortName>
    </alternativeName>
</protein>
<dbReference type="SUPFAM" id="SSF53448">
    <property type="entry name" value="Nucleotide-diphospho-sugar transferases"/>
    <property type="match status" value="1"/>
</dbReference>
<keyword evidence="7" id="KW-1185">Reference proteome</keyword>
<dbReference type="PANTHER" id="PTHR42866:SF2">
    <property type="entry name" value="3-DEOXY-MANNO-OCTULOSONATE CYTIDYLYLTRANSFERASE, MITOCHONDRIAL"/>
    <property type="match status" value="1"/>
</dbReference>
<dbReference type="InterPro" id="IPR029044">
    <property type="entry name" value="Nucleotide-diphossugar_trans"/>
</dbReference>
<dbReference type="AlphaFoldDB" id="A0A8J2Z2Q4"/>
<dbReference type="NCBIfam" id="NF009905">
    <property type="entry name" value="PRK13368.1"/>
    <property type="match status" value="1"/>
</dbReference>
<name>A0A8J2Z2Q4_9GAMM</name>
<keyword evidence="3 5" id="KW-0548">Nucleotidyltransferase</keyword>
<organism evidence="6 7">
    <name type="scientific">Cysteiniphilum litorale</name>
    <dbReference type="NCBI Taxonomy" id="2056700"/>
    <lineage>
        <taxon>Bacteria</taxon>
        <taxon>Pseudomonadati</taxon>
        <taxon>Pseudomonadota</taxon>
        <taxon>Gammaproteobacteria</taxon>
        <taxon>Thiotrichales</taxon>
        <taxon>Fastidiosibacteraceae</taxon>
        <taxon>Cysteiniphilum</taxon>
    </lineage>
</organism>